<dbReference type="AlphaFoldDB" id="A0A7Z2T666"/>
<accession>A0A7Z2T666</accession>
<dbReference type="RefSeq" id="WP_164649782.1">
    <property type="nucleotide sequence ID" value="NZ_CP047476.1"/>
</dbReference>
<dbReference type="Proteomes" id="UP000464262">
    <property type="component" value="Chromosome 2"/>
</dbReference>
<dbReference type="Gene3D" id="2.40.160.20">
    <property type="match status" value="1"/>
</dbReference>
<protein>
    <recommendedName>
        <fullName evidence="3">Porin</fullName>
    </recommendedName>
</protein>
<dbReference type="InterPro" id="IPR011250">
    <property type="entry name" value="OMP/PagP_B-barrel"/>
</dbReference>
<dbReference type="KEGG" id="vas:GT360_15055"/>
<evidence type="ECO:0000313" key="2">
    <source>
        <dbReference type="Proteomes" id="UP000464262"/>
    </source>
</evidence>
<dbReference type="SUPFAM" id="SSF56925">
    <property type="entry name" value="OMPA-like"/>
    <property type="match status" value="1"/>
</dbReference>
<organism evidence="1 2">
    <name type="scientific">Vibrio astriarenae</name>
    <dbReference type="NCBI Taxonomy" id="1481923"/>
    <lineage>
        <taxon>Bacteria</taxon>
        <taxon>Pseudomonadati</taxon>
        <taxon>Pseudomonadota</taxon>
        <taxon>Gammaproteobacteria</taxon>
        <taxon>Vibrionales</taxon>
        <taxon>Vibrionaceae</taxon>
        <taxon>Vibrio</taxon>
    </lineage>
</organism>
<proteinExistence type="predicted"/>
<sequence>MKKTLLALIIVSYPLYASENLERLSPSYAGGALQGNYYKSESDSEAGIKLQVGNGKIAGTLDYVNVEDEGEHYGATNLGFKFKTSGLFGGAEINLHSDEHFRHYGNIDPEYGFHFGYDFNPNLYVMWERDKADFDNQNNDYSTVSGDVKQDVVKLGGQMPLSNSVYLTGNIGWLQQQIDIDEHHSSVSDRTERRGIADVGIQYINANGFNVGVDVAYNDETSVNFVIGRYF</sequence>
<evidence type="ECO:0000313" key="1">
    <source>
        <dbReference type="EMBL" id="QIA64882.1"/>
    </source>
</evidence>
<dbReference type="EMBL" id="CP047476">
    <property type="protein sequence ID" value="QIA64882.1"/>
    <property type="molecule type" value="Genomic_DNA"/>
</dbReference>
<reference evidence="1 2" key="1">
    <citation type="submission" date="2020-01" db="EMBL/GenBank/DDBJ databases">
        <title>Whole genome and functional gene identification of agarase of Vibrio HN897.</title>
        <authorList>
            <person name="Liu Y."/>
            <person name="Zhao Z."/>
        </authorList>
    </citation>
    <scope>NUCLEOTIDE SEQUENCE [LARGE SCALE GENOMIC DNA]</scope>
    <source>
        <strain evidence="1 2">HN897</strain>
    </source>
</reference>
<evidence type="ECO:0008006" key="3">
    <source>
        <dbReference type="Google" id="ProtNLM"/>
    </source>
</evidence>
<name>A0A7Z2T666_9VIBR</name>
<keyword evidence="2" id="KW-1185">Reference proteome</keyword>
<gene>
    <name evidence="1" type="ORF">GT360_15055</name>
</gene>